<accession>A0A7V5U3B8</accession>
<dbReference type="AlphaFoldDB" id="A0A7V5U3B8"/>
<reference evidence="10" key="1">
    <citation type="journal article" date="2020" name="mSystems">
        <title>Genome- and Community-Level Interaction Insights into Carbon Utilization and Element Cycling Functions of Hydrothermarchaeota in Hydrothermal Sediment.</title>
        <authorList>
            <person name="Zhou Z."/>
            <person name="Liu Y."/>
            <person name="Xu W."/>
            <person name="Pan J."/>
            <person name="Luo Z.H."/>
            <person name="Li M."/>
        </authorList>
    </citation>
    <scope>NUCLEOTIDE SEQUENCE [LARGE SCALE GENOMIC DNA]</scope>
    <source>
        <strain evidence="10">HyVt-533</strain>
    </source>
</reference>
<keyword evidence="6" id="KW-0653">Protein transport</keyword>
<keyword evidence="4" id="KW-0813">Transport</keyword>
<dbReference type="PANTHER" id="PTHR34982">
    <property type="entry name" value="YOP PROTEINS TRANSLOCATION PROTEIN L"/>
    <property type="match status" value="1"/>
</dbReference>
<dbReference type="InterPro" id="IPR051472">
    <property type="entry name" value="T3SS_Stator/FliH"/>
</dbReference>
<dbReference type="Proteomes" id="UP000886101">
    <property type="component" value="Unassembled WGS sequence"/>
</dbReference>
<dbReference type="Gene3D" id="3.30.2320.30">
    <property type="entry name" value="ATP synthase, E subunit, C-terminal"/>
    <property type="match status" value="1"/>
</dbReference>
<evidence type="ECO:0000256" key="6">
    <source>
        <dbReference type="ARBA" id="ARBA00022927"/>
    </source>
</evidence>
<evidence type="ECO:0000256" key="7">
    <source>
        <dbReference type="ARBA" id="ARBA00023225"/>
    </source>
</evidence>
<evidence type="ECO:0000256" key="4">
    <source>
        <dbReference type="ARBA" id="ARBA00022448"/>
    </source>
</evidence>
<organism evidence="10">
    <name type="scientific">Thermodesulfatator atlanticus</name>
    <dbReference type="NCBI Taxonomy" id="501497"/>
    <lineage>
        <taxon>Bacteria</taxon>
        <taxon>Pseudomonadati</taxon>
        <taxon>Thermodesulfobacteriota</taxon>
        <taxon>Thermodesulfobacteria</taxon>
        <taxon>Thermodesulfobacteriales</taxon>
        <taxon>Thermodesulfatatoraceae</taxon>
        <taxon>Thermodesulfatator</taxon>
    </lineage>
</organism>
<keyword evidence="7" id="KW-1006">Bacterial flagellum protein export</keyword>
<gene>
    <name evidence="10" type="ORF">ENJ96_09190</name>
</gene>
<comment type="caution">
    <text evidence="10">The sequence shown here is derived from an EMBL/GenBank/DDBJ whole genome shotgun (WGS) entry which is preliminary data.</text>
</comment>
<dbReference type="PANTHER" id="PTHR34982:SF1">
    <property type="entry name" value="FLAGELLAR ASSEMBLY PROTEIN FLIH"/>
    <property type="match status" value="1"/>
</dbReference>
<comment type="similarity">
    <text evidence="2">Belongs to the FliH family.</text>
</comment>
<evidence type="ECO:0000256" key="8">
    <source>
        <dbReference type="SAM" id="MobiDB-lite"/>
    </source>
</evidence>
<evidence type="ECO:0000313" key="10">
    <source>
        <dbReference type="EMBL" id="HHI98009.1"/>
    </source>
</evidence>
<evidence type="ECO:0000259" key="9">
    <source>
        <dbReference type="Pfam" id="PF02108"/>
    </source>
</evidence>
<keyword evidence="5" id="KW-1005">Bacterial flagellum biogenesis</keyword>
<proteinExistence type="inferred from homology"/>
<dbReference type="Pfam" id="PF02108">
    <property type="entry name" value="FliH"/>
    <property type="match status" value="1"/>
</dbReference>
<evidence type="ECO:0000256" key="2">
    <source>
        <dbReference type="ARBA" id="ARBA00006602"/>
    </source>
</evidence>
<dbReference type="EMBL" id="DROK01000272">
    <property type="protein sequence ID" value="HHI98009.1"/>
    <property type="molecule type" value="Genomic_DNA"/>
</dbReference>
<dbReference type="GO" id="GO:0015031">
    <property type="term" value="P:protein transport"/>
    <property type="evidence" value="ECO:0007669"/>
    <property type="project" value="UniProtKB-KW"/>
</dbReference>
<dbReference type="SUPFAM" id="SSF160527">
    <property type="entry name" value="V-type ATPase subunit E-like"/>
    <property type="match status" value="1"/>
</dbReference>
<sequence length="273" mass="31052">MSKIIKGGHTKFFNFFWKEGEETFNPLKTLLPEEALTEAEKGPEGDLTEEKTQPEVTENTTQVEEGPKEAEREEVLQEEPAEPAPLDLAQLSLEELRAHPEISAKLALLEQEAYEKGFAQGQKDGELIGRKKYETLANRLAEILKNLEKDLSEHVLALEPQLLALVKLMVEKLVLKEVDTDAQPIKASLREALKHVVEQTQVKIHLHPDDTEFLDEILAELREEFSKIKDFEIVPNPNLKRGGCLLETDFGLVDATLERRWQEILKRLEDEGS</sequence>
<feature type="domain" description="Flagellar assembly protein FliH/Type III secretion system HrpE" evidence="9">
    <location>
        <begin position="136"/>
        <end position="264"/>
    </location>
</feature>
<feature type="region of interest" description="Disordered" evidence="8">
    <location>
        <begin position="33"/>
        <end position="83"/>
    </location>
</feature>
<protein>
    <recommendedName>
        <fullName evidence="3">Flagellar assembly protein FliH</fullName>
    </recommendedName>
</protein>
<evidence type="ECO:0000256" key="3">
    <source>
        <dbReference type="ARBA" id="ARBA00016507"/>
    </source>
</evidence>
<dbReference type="GO" id="GO:0044781">
    <property type="term" value="P:bacterial-type flagellum organization"/>
    <property type="evidence" value="ECO:0007669"/>
    <property type="project" value="UniProtKB-KW"/>
</dbReference>
<comment type="function">
    <text evidence="1">Needed for flagellar regrowth and assembly.</text>
</comment>
<feature type="compositionally biased region" description="Basic and acidic residues" evidence="8">
    <location>
        <begin position="38"/>
        <end position="53"/>
    </location>
</feature>
<feature type="compositionally biased region" description="Basic and acidic residues" evidence="8">
    <location>
        <begin position="65"/>
        <end position="75"/>
    </location>
</feature>
<evidence type="ECO:0000256" key="1">
    <source>
        <dbReference type="ARBA" id="ARBA00003041"/>
    </source>
</evidence>
<name>A0A7V5U3B8_9BACT</name>
<dbReference type="InterPro" id="IPR038495">
    <property type="entry name" value="ATPase_E_C"/>
</dbReference>
<evidence type="ECO:0000256" key="5">
    <source>
        <dbReference type="ARBA" id="ARBA00022795"/>
    </source>
</evidence>
<feature type="compositionally biased region" description="Polar residues" evidence="8">
    <location>
        <begin position="54"/>
        <end position="63"/>
    </location>
</feature>
<dbReference type="InterPro" id="IPR018035">
    <property type="entry name" value="Flagellar_FliH/T3SS_HrpE"/>
</dbReference>
<dbReference type="GO" id="GO:0005829">
    <property type="term" value="C:cytosol"/>
    <property type="evidence" value="ECO:0007669"/>
    <property type="project" value="TreeGrafter"/>
</dbReference>